<gene>
    <name evidence="2" type="ORF">FB45DRAFT_877228</name>
</gene>
<evidence type="ECO:0000256" key="1">
    <source>
        <dbReference type="SAM" id="MobiDB-lite"/>
    </source>
</evidence>
<organism evidence="2 3">
    <name type="scientific">Roridomyces roridus</name>
    <dbReference type="NCBI Taxonomy" id="1738132"/>
    <lineage>
        <taxon>Eukaryota</taxon>
        <taxon>Fungi</taxon>
        <taxon>Dikarya</taxon>
        <taxon>Basidiomycota</taxon>
        <taxon>Agaricomycotina</taxon>
        <taxon>Agaricomycetes</taxon>
        <taxon>Agaricomycetidae</taxon>
        <taxon>Agaricales</taxon>
        <taxon>Marasmiineae</taxon>
        <taxon>Mycenaceae</taxon>
        <taxon>Roridomyces</taxon>
    </lineage>
</organism>
<evidence type="ECO:0000313" key="3">
    <source>
        <dbReference type="Proteomes" id="UP001221142"/>
    </source>
</evidence>
<evidence type="ECO:0000313" key="2">
    <source>
        <dbReference type="EMBL" id="KAJ7608361.1"/>
    </source>
</evidence>
<dbReference type="EMBL" id="JARKIF010000045">
    <property type="protein sequence ID" value="KAJ7608361.1"/>
    <property type="molecule type" value="Genomic_DNA"/>
</dbReference>
<comment type="caution">
    <text evidence="2">The sequence shown here is derived from an EMBL/GenBank/DDBJ whole genome shotgun (WGS) entry which is preliminary data.</text>
</comment>
<accession>A0AAD7B356</accession>
<reference evidence="2" key="1">
    <citation type="submission" date="2023-03" db="EMBL/GenBank/DDBJ databases">
        <title>Massive genome expansion in bonnet fungi (Mycena s.s.) driven by repeated elements and novel gene families across ecological guilds.</title>
        <authorList>
            <consortium name="Lawrence Berkeley National Laboratory"/>
            <person name="Harder C.B."/>
            <person name="Miyauchi S."/>
            <person name="Viragh M."/>
            <person name="Kuo A."/>
            <person name="Thoen E."/>
            <person name="Andreopoulos B."/>
            <person name="Lu D."/>
            <person name="Skrede I."/>
            <person name="Drula E."/>
            <person name="Henrissat B."/>
            <person name="Morin E."/>
            <person name="Kohler A."/>
            <person name="Barry K."/>
            <person name="LaButti K."/>
            <person name="Morin E."/>
            <person name="Salamov A."/>
            <person name="Lipzen A."/>
            <person name="Mereny Z."/>
            <person name="Hegedus B."/>
            <person name="Baldrian P."/>
            <person name="Stursova M."/>
            <person name="Weitz H."/>
            <person name="Taylor A."/>
            <person name="Grigoriev I.V."/>
            <person name="Nagy L.G."/>
            <person name="Martin F."/>
            <person name="Kauserud H."/>
        </authorList>
    </citation>
    <scope>NUCLEOTIDE SEQUENCE</scope>
    <source>
        <strain evidence="2">9284</strain>
    </source>
</reference>
<dbReference type="Proteomes" id="UP001221142">
    <property type="component" value="Unassembled WGS sequence"/>
</dbReference>
<dbReference type="AlphaFoldDB" id="A0AAD7B356"/>
<feature type="region of interest" description="Disordered" evidence="1">
    <location>
        <begin position="186"/>
        <end position="216"/>
    </location>
</feature>
<protein>
    <submittedName>
        <fullName evidence="2">Uncharacterized protein</fullName>
    </submittedName>
</protein>
<name>A0AAD7B356_9AGAR</name>
<feature type="region of interest" description="Disordered" evidence="1">
    <location>
        <begin position="236"/>
        <end position="278"/>
    </location>
</feature>
<proteinExistence type="predicted"/>
<sequence>MSFGDNAKLDLLIARTVSEEARTNGGSLYAASLRRLWDMAYSIGLNRGEKNLVDVRKEGYQEGRLAAQREATALSEELEKHAWKCGFHKGRLESEERLDRYAGQLDKAYSVLEGVQQTLEAERVWGFDVGWALGQEVERSRQHSEARLLPSLPSLVSTASMATQTDPLPTPDTVPDAPQPLLTSTIVPSVPFDWADDTTQDDPPMSSEPKPSCAIAPALSAPSTFMRDFSDLRTKSSQPFASLHTRRKRSARDPVCRPSHSRASRAPETSDDPSASSRFSPPTIILNIYDSNNKKRHIWQRGRCLSWLWAHVPGPSGPVTVAASSVWRSLGLILPFAASTEALRLRDRRSPLVDPAPDSPSGDLVPTWDDSLTTAELPFDVWDLYSRRMALVLFPRIPGHQPGAPQHLNAGMLVCARLSWAPHCVIYKMGGQRTTRPFAVLRKGDEDARDPFNLGDVKMCIGSGLRSYMGCSASYCQSGQETRFQISGAITDLNPQYAPTSCVSTSKPRPSRECNTSLVNSGQFRYLRSEASALSYTIRKRGHEPKENVLHRSVPKPRNPILFRASFMSGS</sequence>
<keyword evidence="3" id="KW-1185">Reference proteome</keyword>